<comment type="subcellular location">
    <subcellularLocation>
        <location evidence="1">Cell inner membrane</location>
        <topology evidence="1">Multi-pass membrane protein</topology>
    </subcellularLocation>
</comment>
<feature type="transmembrane region" description="Helical" evidence="2">
    <location>
        <begin position="70"/>
        <end position="89"/>
    </location>
</feature>
<name>A0ABV7VXH3_9GAMM</name>
<keyword evidence="4" id="KW-1185">Reference proteome</keyword>
<dbReference type="Proteomes" id="UP001595722">
    <property type="component" value="Unassembled WGS sequence"/>
</dbReference>
<proteinExistence type="predicted"/>
<feature type="transmembrane region" description="Helical" evidence="2">
    <location>
        <begin position="96"/>
        <end position="113"/>
    </location>
</feature>
<evidence type="ECO:0000256" key="2">
    <source>
        <dbReference type="SAM" id="Phobius"/>
    </source>
</evidence>
<keyword evidence="1 2" id="KW-0472">Membrane</keyword>
<protein>
    <recommendedName>
        <fullName evidence="1">Inner membrane protein</fullName>
    </recommendedName>
</protein>
<dbReference type="RefSeq" id="WP_376868649.1">
    <property type="nucleotide sequence ID" value="NZ_JBHRYB010000025.1"/>
</dbReference>
<comment type="caution">
    <text evidence="3">The sequence shown here is derived from an EMBL/GenBank/DDBJ whole genome shotgun (WGS) entry which is preliminary data.</text>
</comment>
<organism evidence="3 4">
    <name type="scientific">Bacterioplanoides pacificum</name>
    <dbReference type="NCBI Taxonomy" id="1171596"/>
    <lineage>
        <taxon>Bacteria</taxon>
        <taxon>Pseudomonadati</taxon>
        <taxon>Pseudomonadota</taxon>
        <taxon>Gammaproteobacteria</taxon>
        <taxon>Oceanospirillales</taxon>
        <taxon>Oceanospirillaceae</taxon>
        <taxon>Bacterioplanoides</taxon>
    </lineage>
</organism>
<keyword evidence="2" id="KW-0812">Transmembrane</keyword>
<sequence length="133" mass="14649">MKFIYLAIAYLALAVAFLGVVIPGLPATEFFMLAAWAAAKSSPRLHHWMMSHRLIGPPLQDWQNGGVIRLRVKLLASLSMALVATLLVWQVNHLPSVIFSLAGMSCGALWIWSRPSALKVNAEPRVQRCSEPS</sequence>
<dbReference type="Pfam" id="PF04304">
    <property type="entry name" value="DUF454"/>
    <property type="match status" value="1"/>
</dbReference>
<dbReference type="EMBL" id="JBHRYB010000025">
    <property type="protein sequence ID" value="MFC3681934.1"/>
    <property type="molecule type" value="Genomic_DNA"/>
</dbReference>
<evidence type="ECO:0000313" key="3">
    <source>
        <dbReference type="EMBL" id="MFC3681934.1"/>
    </source>
</evidence>
<dbReference type="PANTHER" id="PTHR35813">
    <property type="entry name" value="INNER MEMBRANE PROTEIN YBAN"/>
    <property type="match status" value="1"/>
</dbReference>
<dbReference type="PIRSF" id="PIRSF016789">
    <property type="entry name" value="DUF454"/>
    <property type="match status" value="1"/>
</dbReference>
<reference evidence="4" key="1">
    <citation type="journal article" date="2019" name="Int. J. Syst. Evol. Microbiol.">
        <title>The Global Catalogue of Microorganisms (GCM) 10K type strain sequencing project: providing services to taxonomists for standard genome sequencing and annotation.</title>
        <authorList>
            <consortium name="The Broad Institute Genomics Platform"/>
            <consortium name="The Broad Institute Genome Sequencing Center for Infectious Disease"/>
            <person name="Wu L."/>
            <person name="Ma J."/>
        </authorList>
    </citation>
    <scope>NUCLEOTIDE SEQUENCE [LARGE SCALE GENOMIC DNA]</scope>
    <source>
        <strain evidence="4">KCTC 42424</strain>
    </source>
</reference>
<gene>
    <name evidence="3" type="ORF">ACFOMG_17665</name>
</gene>
<dbReference type="InterPro" id="IPR007401">
    <property type="entry name" value="DUF454"/>
</dbReference>
<evidence type="ECO:0000313" key="4">
    <source>
        <dbReference type="Proteomes" id="UP001595722"/>
    </source>
</evidence>
<dbReference type="PANTHER" id="PTHR35813:SF1">
    <property type="entry name" value="INNER MEMBRANE PROTEIN YBAN"/>
    <property type="match status" value="1"/>
</dbReference>
<keyword evidence="1" id="KW-1003">Cell membrane</keyword>
<accession>A0ABV7VXH3</accession>
<evidence type="ECO:0000256" key="1">
    <source>
        <dbReference type="PIRNR" id="PIRNR016789"/>
    </source>
</evidence>
<keyword evidence="2" id="KW-1133">Transmembrane helix</keyword>
<keyword evidence="1" id="KW-0997">Cell inner membrane</keyword>